<dbReference type="Pfam" id="PF07686">
    <property type="entry name" value="V-set"/>
    <property type="match status" value="1"/>
</dbReference>
<evidence type="ECO:0000259" key="12">
    <source>
        <dbReference type="PROSITE" id="PS50835"/>
    </source>
</evidence>
<keyword evidence="2" id="KW-1003">Cell membrane</keyword>
<organism evidence="13 14">
    <name type="scientific">Gadus morhua</name>
    <name type="common">Atlantic cod</name>
    <dbReference type="NCBI Taxonomy" id="8049"/>
    <lineage>
        <taxon>Eukaryota</taxon>
        <taxon>Metazoa</taxon>
        <taxon>Chordata</taxon>
        <taxon>Craniata</taxon>
        <taxon>Vertebrata</taxon>
        <taxon>Euteleostomi</taxon>
        <taxon>Actinopterygii</taxon>
        <taxon>Neopterygii</taxon>
        <taxon>Teleostei</taxon>
        <taxon>Neoteleostei</taxon>
        <taxon>Acanthomorphata</taxon>
        <taxon>Zeiogadaria</taxon>
        <taxon>Gadariae</taxon>
        <taxon>Gadiformes</taxon>
        <taxon>Gadoidei</taxon>
        <taxon>Gadidae</taxon>
        <taxon>Gadus</taxon>
    </lineage>
</organism>
<dbReference type="SMART" id="SM00406">
    <property type="entry name" value="IGv"/>
    <property type="match status" value="1"/>
</dbReference>
<dbReference type="OMA" id="CAVDNEQ"/>
<feature type="compositionally biased region" description="Low complexity" evidence="11">
    <location>
        <begin position="148"/>
        <end position="164"/>
    </location>
</feature>
<feature type="domain" description="Ig-like" evidence="12">
    <location>
        <begin position="26"/>
        <end position="134"/>
    </location>
</feature>
<keyword evidence="3" id="KW-0812">Transmembrane</keyword>
<evidence type="ECO:0000256" key="10">
    <source>
        <dbReference type="ARBA" id="ARBA00023319"/>
    </source>
</evidence>
<evidence type="ECO:0000256" key="3">
    <source>
        <dbReference type="ARBA" id="ARBA00022692"/>
    </source>
</evidence>
<dbReference type="PROSITE" id="PS50835">
    <property type="entry name" value="IG_LIKE"/>
    <property type="match status" value="1"/>
</dbReference>
<evidence type="ECO:0000313" key="14">
    <source>
        <dbReference type="Proteomes" id="UP000694546"/>
    </source>
</evidence>
<reference evidence="13" key="1">
    <citation type="submission" date="2025-08" db="UniProtKB">
        <authorList>
            <consortium name="Ensembl"/>
        </authorList>
    </citation>
    <scope>IDENTIFICATION</scope>
</reference>
<evidence type="ECO:0000256" key="5">
    <source>
        <dbReference type="ARBA" id="ARBA00022989"/>
    </source>
</evidence>
<dbReference type="InterPro" id="IPR013106">
    <property type="entry name" value="Ig_V-set"/>
</dbReference>
<keyword evidence="14" id="KW-1185">Reference proteome</keyword>
<sequence length="183" mass="20742">MGDFPTSNTVVYPLKWIKCVLKWYWPGAVQSPDTPVGCVFGGSCVLPCRFQPNGDTTLHWVKVNGKEVKVHRYSRDQDKDQDPLYEERTSLFHDQISGGNASLSLARVNLQDQGRYLCYTSTSQNDWMTSVTLTVRVLPRVRCYSLVTPRGSMTSPGPSTTTRPSSEDKQDKRRWWKQSGSSM</sequence>
<dbReference type="InterPro" id="IPR007110">
    <property type="entry name" value="Ig-like_dom"/>
</dbReference>
<evidence type="ECO:0000256" key="11">
    <source>
        <dbReference type="SAM" id="MobiDB-lite"/>
    </source>
</evidence>
<dbReference type="GO" id="GO:0007166">
    <property type="term" value="P:cell surface receptor signaling pathway"/>
    <property type="evidence" value="ECO:0007669"/>
    <property type="project" value="TreeGrafter"/>
</dbReference>
<evidence type="ECO:0000256" key="6">
    <source>
        <dbReference type="ARBA" id="ARBA00023136"/>
    </source>
</evidence>
<protein>
    <recommendedName>
        <fullName evidence="12">Ig-like domain-containing protein</fullName>
    </recommendedName>
</protein>
<dbReference type="GO" id="GO:0042130">
    <property type="term" value="P:negative regulation of T cell proliferation"/>
    <property type="evidence" value="ECO:0007669"/>
    <property type="project" value="TreeGrafter"/>
</dbReference>
<keyword evidence="8" id="KW-0675">Receptor</keyword>
<evidence type="ECO:0000256" key="9">
    <source>
        <dbReference type="ARBA" id="ARBA00023180"/>
    </source>
</evidence>
<dbReference type="InterPro" id="IPR036179">
    <property type="entry name" value="Ig-like_dom_sf"/>
</dbReference>
<dbReference type="AlphaFoldDB" id="A0A8C5BZ45"/>
<proteinExistence type="predicted"/>
<dbReference type="InterPro" id="IPR051713">
    <property type="entry name" value="T-cell_Activation_Regulation"/>
</dbReference>
<dbReference type="GO" id="GO:0071222">
    <property type="term" value="P:cellular response to lipopolysaccharide"/>
    <property type="evidence" value="ECO:0007669"/>
    <property type="project" value="TreeGrafter"/>
</dbReference>
<dbReference type="GO" id="GO:0009897">
    <property type="term" value="C:external side of plasma membrane"/>
    <property type="evidence" value="ECO:0007669"/>
    <property type="project" value="TreeGrafter"/>
</dbReference>
<dbReference type="GO" id="GO:0042102">
    <property type="term" value="P:positive regulation of T cell proliferation"/>
    <property type="evidence" value="ECO:0007669"/>
    <property type="project" value="TreeGrafter"/>
</dbReference>
<evidence type="ECO:0000256" key="1">
    <source>
        <dbReference type="ARBA" id="ARBA00004251"/>
    </source>
</evidence>
<dbReference type="InterPro" id="IPR003599">
    <property type="entry name" value="Ig_sub"/>
</dbReference>
<evidence type="ECO:0000256" key="4">
    <source>
        <dbReference type="ARBA" id="ARBA00022729"/>
    </source>
</evidence>
<name>A0A8C5BZ45_GADMO</name>
<dbReference type="Ensembl" id="ENSGMOT00000054464.1">
    <property type="protein sequence ID" value="ENSGMOP00000054199.1"/>
    <property type="gene ID" value="ENSGMOG00000027257.1"/>
</dbReference>
<keyword evidence="7" id="KW-1015">Disulfide bond</keyword>
<dbReference type="GeneTree" id="ENSGT01030000236216"/>
<dbReference type="InterPro" id="IPR013783">
    <property type="entry name" value="Ig-like_fold"/>
</dbReference>
<evidence type="ECO:0000256" key="2">
    <source>
        <dbReference type="ARBA" id="ARBA00022475"/>
    </source>
</evidence>
<dbReference type="GO" id="GO:0006955">
    <property type="term" value="P:immune response"/>
    <property type="evidence" value="ECO:0007669"/>
    <property type="project" value="TreeGrafter"/>
</dbReference>
<keyword evidence="10" id="KW-0393">Immunoglobulin domain</keyword>
<dbReference type="Gene3D" id="2.60.40.10">
    <property type="entry name" value="Immunoglobulins"/>
    <property type="match status" value="1"/>
</dbReference>
<evidence type="ECO:0000256" key="8">
    <source>
        <dbReference type="ARBA" id="ARBA00023170"/>
    </source>
</evidence>
<evidence type="ECO:0000313" key="13">
    <source>
        <dbReference type="Ensembl" id="ENSGMOP00000054199.1"/>
    </source>
</evidence>
<keyword evidence="4" id="KW-0732">Signal</keyword>
<evidence type="ECO:0000256" key="7">
    <source>
        <dbReference type="ARBA" id="ARBA00023157"/>
    </source>
</evidence>
<feature type="region of interest" description="Disordered" evidence="11">
    <location>
        <begin position="148"/>
        <end position="183"/>
    </location>
</feature>
<dbReference type="Proteomes" id="UP000694546">
    <property type="component" value="Chromosome 23"/>
</dbReference>
<dbReference type="GO" id="GO:0031295">
    <property type="term" value="P:T cell costimulation"/>
    <property type="evidence" value="ECO:0007669"/>
    <property type="project" value="TreeGrafter"/>
</dbReference>
<dbReference type="SMART" id="SM00408">
    <property type="entry name" value="IGc2"/>
    <property type="match status" value="1"/>
</dbReference>
<accession>A0A8C5BZ45</accession>
<keyword evidence="9" id="KW-0325">Glycoprotein</keyword>
<dbReference type="PANTHER" id="PTHR25466:SF14">
    <property type="entry name" value="BUTYROPHILIN SUBFAMILY 2 MEMBER A2-LIKE-RELATED"/>
    <property type="match status" value="1"/>
</dbReference>
<dbReference type="SUPFAM" id="SSF48726">
    <property type="entry name" value="Immunoglobulin"/>
    <property type="match status" value="1"/>
</dbReference>
<dbReference type="SMART" id="SM00409">
    <property type="entry name" value="IG"/>
    <property type="match status" value="1"/>
</dbReference>
<reference evidence="13" key="2">
    <citation type="submission" date="2025-09" db="UniProtKB">
        <authorList>
            <consortium name="Ensembl"/>
        </authorList>
    </citation>
    <scope>IDENTIFICATION</scope>
</reference>
<dbReference type="InterPro" id="IPR003598">
    <property type="entry name" value="Ig_sub2"/>
</dbReference>
<keyword evidence="5" id="KW-1133">Transmembrane helix</keyword>
<keyword evidence="6" id="KW-0472">Membrane</keyword>
<comment type="subcellular location">
    <subcellularLocation>
        <location evidence="1">Cell membrane</location>
        <topology evidence="1">Single-pass type I membrane protein</topology>
    </subcellularLocation>
</comment>
<dbReference type="PANTHER" id="PTHR25466">
    <property type="entry name" value="T-LYMPHOCYTE ACTIVATION ANTIGEN"/>
    <property type="match status" value="1"/>
</dbReference>